<dbReference type="SMART" id="SM00382">
    <property type="entry name" value="AAA"/>
    <property type="match status" value="1"/>
</dbReference>
<organism evidence="6 7">
    <name type="scientific">Nonomuraea guangzhouensis</name>
    <dbReference type="NCBI Taxonomy" id="1291555"/>
    <lineage>
        <taxon>Bacteria</taxon>
        <taxon>Bacillati</taxon>
        <taxon>Actinomycetota</taxon>
        <taxon>Actinomycetes</taxon>
        <taxon>Streptosporangiales</taxon>
        <taxon>Streptosporangiaceae</taxon>
        <taxon>Nonomuraea</taxon>
    </lineage>
</organism>
<dbReference type="InterPro" id="IPR050086">
    <property type="entry name" value="MetN_ABC_transporter-like"/>
</dbReference>
<proteinExistence type="predicted"/>
<dbReference type="PROSITE" id="PS00211">
    <property type="entry name" value="ABC_TRANSPORTER_1"/>
    <property type="match status" value="1"/>
</dbReference>
<dbReference type="PANTHER" id="PTHR43166:SF35">
    <property type="entry name" value="L-CYSTINE IMPORT ATP-BINDING PROTEIN TCYN"/>
    <property type="match status" value="1"/>
</dbReference>
<keyword evidence="3" id="KW-1003">Cell membrane</keyword>
<dbReference type="CDD" id="cd03262">
    <property type="entry name" value="ABC_HisP_GlnQ"/>
    <property type="match status" value="1"/>
</dbReference>
<evidence type="ECO:0000259" key="5">
    <source>
        <dbReference type="PROSITE" id="PS50893"/>
    </source>
</evidence>
<evidence type="ECO:0000256" key="3">
    <source>
        <dbReference type="ARBA" id="ARBA00022475"/>
    </source>
</evidence>
<keyword evidence="7" id="KW-1185">Reference proteome</keyword>
<feature type="domain" description="ABC transporter" evidence="5">
    <location>
        <begin position="10"/>
        <end position="254"/>
    </location>
</feature>
<protein>
    <submittedName>
        <fullName evidence="6">Amino acid ABC transporter ATP-binding protein</fullName>
    </submittedName>
</protein>
<sequence length="266" mass="29304">MNQDQSDPIVKIIDLRKSFGHLEILKSVNLEVRRGQVVCVLGRSGSGKSTMLRCINHLERPTSGAVIVNGEVVGYRVKGDKLHELRPNEIARQRAQTGMVFQSYNLFPHLTVMENLMEAPCRVLGRPPAETREEAQRLLNSVGLSDKADAYPSTLSGGQQQRVAIARALVMKPSIMLFDEPTSALDPELVGEVLEVMKSLARSGMTMIIVTHEIGFARQVADEVVFMADGCVAEQGPPSQVIDNPQVEATQIFLRSMTERRDAPIS</sequence>
<dbReference type="RefSeq" id="WP_219537940.1">
    <property type="nucleotide sequence ID" value="NZ_JAHKRM010000042.1"/>
</dbReference>
<evidence type="ECO:0000256" key="2">
    <source>
        <dbReference type="ARBA" id="ARBA00022448"/>
    </source>
</evidence>
<comment type="subcellular location">
    <subcellularLocation>
        <location evidence="1">Cell membrane</location>
        <topology evidence="1">Peripheral membrane protein</topology>
    </subcellularLocation>
</comment>
<keyword evidence="6" id="KW-0067">ATP-binding</keyword>
<evidence type="ECO:0000256" key="1">
    <source>
        <dbReference type="ARBA" id="ARBA00004202"/>
    </source>
</evidence>
<comment type="caution">
    <text evidence="6">The sequence shown here is derived from an EMBL/GenBank/DDBJ whole genome shotgun (WGS) entry which is preliminary data.</text>
</comment>
<dbReference type="PROSITE" id="PS50893">
    <property type="entry name" value="ABC_TRANSPORTER_2"/>
    <property type="match status" value="1"/>
</dbReference>
<dbReference type="Pfam" id="PF00005">
    <property type="entry name" value="ABC_tran"/>
    <property type="match status" value="1"/>
</dbReference>
<dbReference type="PANTHER" id="PTHR43166">
    <property type="entry name" value="AMINO ACID IMPORT ATP-BINDING PROTEIN"/>
    <property type="match status" value="1"/>
</dbReference>
<dbReference type="InterPro" id="IPR003593">
    <property type="entry name" value="AAA+_ATPase"/>
</dbReference>
<keyword evidence="6" id="KW-0547">Nucleotide-binding</keyword>
<gene>
    <name evidence="6" type="ORF">ACFSJ0_53115</name>
</gene>
<dbReference type="InterPro" id="IPR017871">
    <property type="entry name" value="ABC_transporter-like_CS"/>
</dbReference>
<dbReference type="EMBL" id="JBHUCM010000051">
    <property type="protein sequence ID" value="MFD1545865.1"/>
    <property type="molecule type" value="Genomic_DNA"/>
</dbReference>
<keyword evidence="2" id="KW-0813">Transport</keyword>
<evidence type="ECO:0000313" key="6">
    <source>
        <dbReference type="EMBL" id="MFD1545865.1"/>
    </source>
</evidence>
<evidence type="ECO:0000256" key="4">
    <source>
        <dbReference type="ARBA" id="ARBA00023136"/>
    </source>
</evidence>
<dbReference type="GO" id="GO:0005524">
    <property type="term" value="F:ATP binding"/>
    <property type="evidence" value="ECO:0007669"/>
    <property type="project" value="UniProtKB-KW"/>
</dbReference>
<dbReference type="InterPro" id="IPR030679">
    <property type="entry name" value="ABC_ATPase_HisP-typ"/>
</dbReference>
<dbReference type="PIRSF" id="PIRSF039085">
    <property type="entry name" value="ABC_ATPase_HisP"/>
    <property type="match status" value="1"/>
</dbReference>
<dbReference type="InterPro" id="IPR003439">
    <property type="entry name" value="ABC_transporter-like_ATP-bd"/>
</dbReference>
<keyword evidence="4" id="KW-0472">Membrane</keyword>
<reference evidence="7" key="1">
    <citation type="journal article" date="2019" name="Int. J. Syst. Evol. Microbiol.">
        <title>The Global Catalogue of Microorganisms (GCM) 10K type strain sequencing project: providing services to taxonomists for standard genome sequencing and annotation.</title>
        <authorList>
            <consortium name="The Broad Institute Genomics Platform"/>
            <consortium name="The Broad Institute Genome Sequencing Center for Infectious Disease"/>
            <person name="Wu L."/>
            <person name="Ma J."/>
        </authorList>
    </citation>
    <scope>NUCLEOTIDE SEQUENCE [LARGE SCALE GENOMIC DNA]</scope>
    <source>
        <strain evidence="7">CGMCC 1.15399</strain>
    </source>
</reference>
<dbReference type="Proteomes" id="UP001597097">
    <property type="component" value="Unassembled WGS sequence"/>
</dbReference>
<accession>A0ABW4GT66</accession>
<name>A0ABW4GT66_9ACTN</name>
<evidence type="ECO:0000313" key="7">
    <source>
        <dbReference type="Proteomes" id="UP001597097"/>
    </source>
</evidence>